<dbReference type="Proteomes" id="UP001634007">
    <property type="component" value="Unassembled WGS sequence"/>
</dbReference>
<gene>
    <name evidence="2" type="ORF">ACJRO7_015259</name>
</gene>
<evidence type="ECO:0000313" key="3">
    <source>
        <dbReference type="Proteomes" id="UP001634007"/>
    </source>
</evidence>
<dbReference type="AlphaFoldDB" id="A0ABD3L2Z5"/>
<feature type="region of interest" description="Disordered" evidence="1">
    <location>
        <begin position="93"/>
        <end position="121"/>
    </location>
</feature>
<accession>A0ABD3L2Z5</accession>
<protein>
    <submittedName>
        <fullName evidence="2">Uncharacterized protein</fullName>
    </submittedName>
</protein>
<organism evidence="2 3">
    <name type="scientific">Eucalyptus globulus</name>
    <name type="common">Tasmanian blue gum</name>
    <dbReference type="NCBI Taxonomy" id="34317"/>
    <lineage>
        <taxon>Eukaryota</taxon>
        <taxon>Viridiplantae</taxon>
        <taxon>Streptophyta</taxon>
        <taxon>Embryophyta</taxon>
        <taxon>Tracheophyta</taxon>
        <taxon>Spermatophyta</taxon>
        <taxon>Magnoliopsida</taxon>
        <taxon>eudicotyledons</taxon>
        <taxon>Gunneridae</taxon>
        <taxon>Pentapetalae</taxon>
        <taxon>rosids</taxon>
        <taxon>malvids</taxon>
        <taxon>Myrtales</taxon>
        <taxon>Myrtaceae</taxon>
        <taxon>Myrtoideae</taxon>
        <taxon>Eucalypteae</taxon>
        <taxon>Eucalyptus</taxon>
    </lineage>
</organism>
<feature type="compositionally biased region" description="Polar residues" evidence="1">
    <location>
        <begin position="112"/>
        <end position="121"/>
    </location>
</feature>
<evidence type="ECO:0000256" key="1">
    <source>
        <dbReference type="SAM" id="MobiDB-lite"/>
    </source>
</evidence>
<proteinExistence type="predicted"/>
<sequence length="121" mass="13632">MAAPPPPPMHFGIPKEVIEVGYHLLIHPHSEGLEYVMIKSTIWVDVGEPKRVPHRYRSWYHHYHDERREEPVPEFDVPRYVLEVALGKGTADLRGGSVIDAKDPKLGDDPDSSGQSIVDSS</sequence>
<evidence type="ECO:0000313" key="2">
    <source>
        <dbReference type="EMBL" id="KAL3746270.1"/>
    </source>
</evidence>
<reference evidence="2 3" key="1">
    <citation type="submission" date="2024-11" db="EMBL/GenBank/DDBJ databases">
        <title>Chromosome-level genome assembly of Eucalyptus globulus Labill. provides insights into its genome evolution.</title>
        <authorList>
            <person name="Li X."/>
        </authorList>
    </citation>
    <scope>NUCLEOTIDE SEQUENCE [LARGE SCALE GENOMIC DNA]</scope>
    <source>
        <strain evidence="2">CL2024</strain>
        <tissue evidence="2">Fresh tender leaves</tissue>
    </source>
</reference>
<dbReference type="EMBL" id="JBJKBG010000003">
    <property type="protein sequence ID" value="KAL3746270.1"/>
    <property type="molecule type" value="Genomic_DNA"/>
</dbReference>
<keyword evidence="3" id="KW-1185">Reference proteome</keyword>
<comment type="caution">
    <text evidence="2">The sequence shown here is derived from an EMBL/GenBank/DDBJ whole genome shotgun (WGS) entry which is preliminary data.</text>
</comment>
<name>A0ABD3L2Z5_EUCGL</name>